<dbReference type="InterPro" id="IPR038765">
    <property type="entry name" value="Papain-like_cys_pep_sf"/>
</dbReference>
<evidence type="ECO:0000256" key="1">
    <source>
        <dbReference type="ARBA" id="ARBA00000707"/>
    </source>
</evidence>
<dbReference type="InterPro" id="IPR015940">
    <property type="entry name" value="UBA"/>
</dbReference>
<dbReference type="PROSITE" id="PS00972">
    <property type="entry name" value="USP_1"/>
    <property type="match status" value="1"/>
</dbReference>
<dbReference type="Pfam" id="PF00443">
    <property type="entry name" value="UCH"/>
    <property type="match status" value="1"/>
</dbReference>
<evidence type="ECO:0000256" key="7">
    <source>
        <dbReference type="ARBA" id="ARBA00022786"/>
    </source>
</evidence>
<dbReference type="GO" id="GO:0008270">
    <property type="term" value="F:zinc ion binding"/>
    <property type="evidence" value="ECO:0007669"/>
    <property type="project" value="UniProtKB-UniRule"/>
</dbReference>
<dbReference type="PANTHER" id="PTHR24006:SF664">
    <property type="entry name" value="UBIQUITIN CARBOXYL-TERMINAL HYDROLASE"/>
    <property type="match status" value="1"/>
</dbReference>
<feature type="domain" description="UBA" evidence="16">
    <location>
        <begin position="645"/>
        <end position="685"/>
    </location>
</feature>
<name>A0A9W4TW93_9ASCO</name>
<dbReference type="SUPFAM" id="SSF46934">
    <property type="entry name" value="UBA-like"/>
    <property type="match status" value="1"/>
</dbReference>
<comment type="catalytic activity">
    <reaction evidence="1 11 15">
        <text>Thiol-dependent hydrolysis of ester, thioester, amide, peptide and isopeptide bonds formed by the C-terminal Gly of ubiquitin (a 76-residue protein attached to proteins as an intracellular targeting signal).</text>
        <dbReference type="EC" id="3.4.19.12"/>
    </reaction>
</comment>
<dbReference type="GO" id="GO:0005634">
    <property type="term" value="C:nucleus"/>
    <property type="evidence" value="ECO:0007669"/>
    <property type="project" value="TreeGrafter"/>
</dbReference>
<dbReference type="GO" id="GO:0016579">
    <property type="term" value="P:protein deubiquitination"/>
    <property type="evidence" value="ECO:0007669"/>
    <property type="project" value="InterPro"/>
</dbReference>
<keyword evidence="5" id="KW-0677">Repeat</keyword>
<dbReference type="InterPro" id="IPR001607">
    <property type="entry name" value="Znf_UBP"/>
</dbReference>
<evidence type="ECO:0000256" key="3">
    <source>
        <dbReference type="ARBA" id="ARBA00022670"/>
    </source>
</evidence>
<dbReference type="Gene3D" id="3.90.70.10">
    <property type="entry name" value="Cysteine proteinases"/>
    <property type="match status" value="1"/>
</dbReference>
<evidence type="ECO:0000313" key="19">
    <source>
        <dbReference type="EMBL" id="CAI5756837.1"/>
    </source>
</evidence>
<dbReference type="InterPro" id="IPR016652">
    <property type="entry name" value="Ubiquitinyl_hydrolase"/>
</dbReference>
<keyword evidence="3 11" id="KW-0645">Protease</keyword>
<accession>A0A9W4TW93</accession>
<dbReference type="PROSITE" id="PS00973">
    <property type="entry name" value="USP_2"/>
    <property type="match status" value="1"/>
</dbReference>
<dbReference type="PROSITE" id="PS50271">
    <property type="entry name" value="ZF_UBP"/>
    <property type="match status" value="1"/>
</dbReference>
<evidence type="ECO:0000259" key="18">
    <source>
        <dbReference type="PROSITE" id="PS50271"/>
    </source>
</evidence>
<keyword evidence="8 11" id="KW-0378">Hydrolase</keyword>
<dbReference type="CDD" id="cd14385">
    <property type="entry name" value="UBA1_spUBP14_like"/>
    <property type="match status" value="1"/>
</dbReference>
<comment type="caution">
    <text evidence="19">The sequence shown here is derived from an EMBL/GenBank/DDBJ whole genome shotgun (WGS) entry which is preliminary data.</text>
</comment>
<dbReference type="PROSITE" id="PS50030">
    <property type="entry name" value="UBA"/>
    <property type="match status" value="2"/>
</dbReference>
<evidence type="ECO:0000256" key="6">
    <source>
        <dbReference type="ARBA" id="ARBA00022771"/>
    </source>
</evidence>
<evidence type="ECO:0000256" key="5">
    <source>
        <dbReference type="ARBA" id="ARBA00022737"/>
    </source>
</evidence>
<dbReference type="InterPro" id="IPR033864">
    <property type="entry name" value="UBA2_scUBP14-like"/>
</dbReference>
<dbReference type="Gene3D" id="3.30.40.10">
    <property type="entry name" value="Zinc/RING finger domain, C3HC4 (zinc finger)"/>
    <property type="match status" value="2"/>
</dbReference>
<dbReference type="CDD" id="cd14298">
    <property type="entry name" value="UBA2_scUBP14_like"/>
    <property type="match status" value="1"/>
</dbReference>
<keyword evidence="20" id="KW-1185">Reference proteome</keyword>
<dbReference type="Gene3D" id="1.10.8.10">
    <property type="entry name" value="DNA helicase RuvA subunit, C-terminal domain"/>
    <property type="match status" value="2"/>
</dbReference>
<dbReference type="Pfam" id="PF00627">
    <property type="entry name" value="UBA"/>
    <property type="match status" value="2"/>
</dbReference>
<dbReference type="SUPFAM" id="SSF54001">
    <property type="entry name" value="Cysteine proteinases"/>
    <property type="match status" value="1"/>
</dbReference>
<feature type="active site" description="Nucleophile" evidence="12">
    <location>
        <position position="324"/>
    </location>
</feature>
<dbReference type="InterPro" id="IPR018200">
    <property type="entry name" value="USP_CS"/>
</dbReference>
<feature type="binding site" evidence="13">
    <location>
        <position position="206"/>
    </location>
    <ligand>
        <name>Zn(2+)</name>
        <dbReference type="ChEBI" id="CHEBI:29105"/>
    </ligand>
</feature>
<dbReference type="InterPro" id="IPR050164">
    <property type="entry name" value="Peptidase_C19"/>
</dbReference>
<dbReference type="EC" id="3.4.19.12" evidence="11 15"/>
<dbReference type="EMBL" id="CANTUO010000001">
    <property type="protein sequence ID" value="CAI5756837.1"/>
    <property type="molecule type" value="Genomic_DNA"/>
</dbReference>
<evidence type="ECO:0000256" key="12">
    <source>
        <dbReference type="PIRSR" id="PIRSR016308-1"/>
    </source>
</evidence>
<feature type="domain" description="UBA" evidence="16">
    <location>
        <begin position="585"/>
        <end position="626"/>
    </location>
</feature>
<dbReference type="Pfam" id="PF17807">
    <property type="entry name" value="zf-UBP_var"/>
    <property type="match status" value="1"/>
</dbReference>
<dbReference type="InterPro" id="IPR028889">
    <property type="entry name" value="USP"/>
</dbReference>
<evidence type="ECO:0000256" key="11">
    <source>
        <dbReference type="PIRNR" id="PIRNR016308"/>
    </source>
</evidence>
<feature type="binding site" evidence="13">
    <location>
        <position position="220"/>
    </location>
    <ligand>
        <name>Zn(2+)</name>
        <dbReference type="ChEBI" id="CHEBI:29105"/>
    </ligand>
</feature>
<keyword evidence="6 14" id="KW-0863">Zinc-finger</keyword>
<organism evidence="19 20">
    <name type="scientific">Candida verbasci</name>
    <dbReference type="NCBI Taxonomy" id="1227364"/>
    <lineage>
        <taxon>Eukaryota</taxon>
        <taxon>Fungi</taxon>
        <taxon>Dikarya</taxon>
        <taxon>Ascomycota</taxon>
        <taxon>Saccharomycotina</taxon>
        <taxon>Pichiomycetes</taxon>
        <taxon>Debaryomycetaceae</taxon>
        <taxon>Candida/Lodderomyces clade</taxon>
        <taxon>Candida</taxon>
    </lineage>
</organism>
<feature type="binding site" evidence="13">
    <location>
        <position position="189"/>
    </location>
    <ligand>
        <name>Zn(2+)</name>
        <dbReference type="ChEBI" id="CHEBI:29105"/>
    </ligand>
</feature>
<dbReference type="FunFam" id="3.30.40.10:FF:000396">
    <property type="entry name" value="Ubiquitin carboxyl-terminal hydrolase"/>
    <property type="match status" value="1"/>
</dbReference>
<dbReference type="GO" id="GO:0006508">
    <property type="term" value="P:proteolysis"/>
    <property type="evidence" value="ECO:0007669"/>
    <property type="project" value="UniProtKB-KW"/>
</dbReference>
<dbReference type="SMART" id="SM00165">
    <property type="entry name" value="UBA"/>
    <property type="match status" value="2"/>
</dbReference>
<evidence type="ECO:0000256" key="14">
    <source>
        <dbReference type="PROSITE-ProRule" id="PRU00502"/>
    </source>
</evidence>
<proteinExistence type="inferred from homology"/>
<evidence type="ECO:0000256" key="10">
    <source>
        <dbReference type="ARBA" id="ARBA00022833"/>
    </source>
</evidence>
<protein>
    <recommendedName>
        <fullName evidence="11 15">Ubiquitin carboxyl-terminal hydrolase</fullName>
        <ecNumber evidence="11 15">3.4.19.12</ecNumber>
    </recommendedName>
</protein>
<feature type="active site" description="Proton acceptor" evidence="12">
    <location>
        <position position="740"/>
    </location>
</feature>
<dbReference type="AlphaFoldDB" id="A0A9W4TW93"/>
<dbReference type="CDD" id="cd02658">
    <property type="entry name" value="Peptidase_C19B"/>
    <property type="match status" value="1"/>
</dbReference>
<dbReference type="InterPro" id="IPR013083">
    <property type="entry name" value="Znf_RING/FYVE/PHD"/>
</dbReference>
<dbReference type="InterPro" id="IPR041432">
    <property type="entry name" value="UBP13_Znf-UBP_var"/>
</dbReference>
<evidence type="ECO:0000259" key="16">
    <source>
        <dbReference type="PROSITE" id="PS50030"/>
    </source>
</evidence>
<dbReference type="PANTHER" id="PTHR24006">
    <property type="entry name" value="UBIQUITIN CARBOXYL-TERMINAL HYDROLASE"/>
    <property type="match status" value="1"/>
</dbReference>
<dbReference type="OrthoDB" id="361536at2759"/>
<dbReference type="InterPro" id="IPR009060">
    <property type="entry name" value="UBA-like_sf"/>
</dbReference>
<evidence type="ECO:0000256" key="15">
    <source>
        <dbReference type="RuleBase" id="RU366025"/>
    </source>
</evidence>
<keyword evidence="10 11" id="KW-0862">Zinc</keyword>
<dbReference type="SUPFAM" id="SSF57850">
    <property type="entry name" value="RING/U-box"/>
    <property type="match status" value="1"/>
</dbReference>
<evidence type="ECO:0000256" key="13">
    <source>
        <dbReference type="PIRSR" id="PIRSR016308-3"/>
    </source>
</evidence>
<dbReference type="GO" id="GO:0005829">
    <property type="term" value="C:cytosol"/>
    <property type="evidence" value="ECO:0007669"/>
    <property type="project" value="TreeGrafter"/>
</dbReference>
<evidence type="ECO:0000256" key="9">
    <source>
        <dbReference type="ARBA" id="ARBA00022807"/>
    </source>
</evidence>
<gene>
    <name evidence="19" type="ORF">CANVERA_P1355</name>
</gene>
<dbReference type="Proteomes" id="UP001152885">
    <property type="component" value="Unassembled WGS sequence"/>
</dbReference>
<dbReference type="Pfam" id="PF02148">
    <property type="entry name" value="zf-UBP"/>
    <property type="match status" value="1"/>
</dbReference>
<evidence type="ECO:0000256" key="8">
    <source>
        <dbReference type="ARBA" id="ARBA00022801"/>
    </source>
</evidence>
<evidence type="ECO:0000256" key="4">
    <source>
        <dbReference type="ARBA" id="ARBA00022723"/>
    </source>
</evidence>
<dbReference type="PIRSF" id="PIRSF016308">
    <property type="entry name" value="UBP"/>
    <property type="match status" value="1"/>
</dbReference>
<reference evidence="19" key="1">
    <citation type="submission" date="2022-12" db="EMBL/GenBank/DDBJ databases">
        <authorList>
            <person name="Brejova B."/>
        </authorList>
    </citation>
    <scope>NUCLEOTIDE SEQUENCE</scope>
</reference>
<keyword evidence="9 11" id="KW-0788">Thiol protease</keyword>
<evidence type="ECO:0000259" key="17">
    <source>
        <dbReference type="PROSITE" id="PS50235"/>
    </source>
</evidence>
<feature type="binding site" evidence="13">
    <location>
        <position position="186"/>
    </location>
    <ligand>
        <name>Zn(2+)</name>
        <dbReference type="ChEBI" id="CHEBI:29105"/>
    </ligand>
</feature>
<sequence>MAIDLIELPKDISSSIPINIKVYKDECIYTFDTPENNTLGIDLDLKTFKAYSRNENYNLTKINYEKTGNYLYLNMNKVLKSQEERNKLLYDSNGDRSPKMQKLEVKNANNDDYYNTIITVYDIKDDKSYNREELSDKFNKLIDSILSTNSSYKEDEIQQWEQEILPCEHSIDVQQFNNNELDLSKCSQCELKENLWICLHCGVLGCGRQQYGSDLKGNGHALSHFEITQHPIAVKLGSLNLDSDKCDIYCYKCNEEIKVLNLKEKLSKFGIDLTSIEKTEKSLIELNIDKNLNFDFRLQGKDGQKLTPVYGKGLTGFQNLGNSCYLNSVVQALFDLDEYKNYFKEFNFNFDIDPIKDLTSQLVKIYDGLYSGRYSKPGSLKGDDYQLGIKPFTFKNLIGENHVEFKTQRQQDAFEFLLYLLNKLDHQFGIDLNKSFRFLFTNKLICANCGKGNIKDELIDNLSVIVNDIIDSIDENGKKIYKETNLETSFKLLTEKESIEGYSCDTCNSKSGLAHKSSGFKSFPKHLIINAQRIKLENWAPIKIDVPIEIPFKLNLESFKAPKIEEGVIEVFEEEEEEETSSKFEPNQEALDTLLSMGFPEPRSIKALYNTGNSNTEDAMNWLFAHMEDVDIDEPINFESKKEVGPSEDLINNIVAMGFSTQLAKKALILNNSDVSLAIEWLFSNPDDDGIIEINNNPIIGLKQQEKDLKKQLKDQESNSGNYLLKSVICHKGSSPHAGHYVVYIKKIINDEIKWVLFNDEKVVECDESNLDDIKTNAYIYIFERV</sequence>
<dbReference type="InterPro" id="IPR001394">
    <property type="entry name" value="Peptidase_C19_UCH"/>
</dbReference>
<keyword evidence="7 11" id="KW-0833">Ubl conjugation pathway</keyword>
<evidence type="ECO:0000256" key="2">
    <source>
        <dbReference type="ARBA" id="ARBA00009085"/>
    </source>
</evidence>
<evidence type="ECO:0000313" key="20">
    <source>
        <dbReference type="Proteomes" id="UP001152885"/>
    </source>
</evidence>
<comment type="similarity">
    <text evidence="2 11 15">Belongs to the peptidase C19 family.</text>
</comment>
<dbReference type="GO" id="GO:0004843">
    <property type="term" value="F:cysteine-type deubiquitinase activity"/>
    <property type="evidence" value="ECO:0007669"/>
    <property type="project" value="UniProtKB-UniRule"/>
</dbReference>
<feature type="domain" description="UBP-type" evidence="18">
    <location>
        <begin position="165"/>
        <end position="273"/>
    </location>
</feature>
<keyword evidence="4 11" id="KW-0479">Metal-binding</keyword>
<dbReference type="PROSITE" id="PS50235">
    <property type="entry name" value="USP_3"/>
    <property type="match status" value="1"/>
</dbReference>
<dbReference type="SMART" id="SM00290">
    <property type="entry name" value="ZnF_UBP"/>
    <property type="match status" value="1"/>
</dbReference>
<feature type="domain" description="USP" evidence="17">
    <location>
        <begin position="315"/>
        <end position="786"/>
    </location>
</feature>